<dbReference type="PROSITE" id="PS50949">
    <property type="entry name" value="HTH_GNTR"/>
    <property type="match status" value="1"/>
</dbReference>
<dbReference type="InterPro" id="IPR000524">
    <property type="entry name" value="Tscrpt_reg_HTH_GntR"/>
</dbReference>
<organism evidence="6 7">
    <name type="scientific">Parapusillimonas granuli</name>
    <dbReference type="NCBI Taxonomy" id="380911"/>
    <lineage>
        <taxon>Bacteria</taxon>
        <taxon>Pseudomonadati</taxon>
        <taxon>Pseudomonadota</taxon>
        <taxon>Betaproteobacteria</taxon>
        <taxon>Burkholderiales</taxon>
        <taxon>Alcaligenaceae</taxon>
        <taxon>Parapusillimonas</taxon>
    </lineage>
</organism>
<dbReference type="InterPro" id="IPR036388">
    <property type="entry name" value="WH-like_DNA-bd_sf"/>
</dbReference>
<dbReference type="Pfam" id="PF07729">
    <property type="entry name" value="FCD"/>
    <property type="match status" value="1"/>
</dbReference>
<feature type="compositionally biased region" description="Basic and acidic residues" evidence="4">
    <location>
        <begin position="8"/>
        <end position="20"/>
    </location>
</feature>
<dbReference type="Pfam" id="PF00392">
    <property type="entry name" value="GntR"/>
    <property type="match status" value="1"/>
</dbReference>
<accession>A0A853FUJ5</accession>
<dbReference type="PANTHER" id="PTHR43537:SF24">
    <property type="entry name" value="GLUCONATE OPERON TRANSCRIPTIONAL REPRESSOR"/>
    <property type="match status" value="1"/>
</dbReference>
<gene>
    <name evidence="6" type="ORF">H0A72_10000</name>
</gene>
<dbReference type="EMBL" id="JACCEM010000005">
    <property type="protein sequence ID" value="NYT49635.1"/>
    <property type="molecule type" value="Genomic_DNA"/>
</dbReference>
<evidence type="ECO:0000256" key="1">
    <source>
        <dbReference type="ARBA" id="ARBA00023015"/>
    </source>
</evidence>
<dbReference type="AlphaFoldDB" id="A0A853FUJ5"/>
<dbReference type="SUPFAM" id="SSF48008">
    <property type="entry name" value="GntR ligand-binding domain-like"/>
    <property type="match status" value="1"/>
</dbReference>
<feature type="domain" description="HTH gntR-type" evidence="5">
    <location>
        <begin position="21"/>
        <end position="88"/>
    </location>
</feature>
<dbReference type="Gene3D" id="1.20.120.530">
    <property type="entry name" value="GntR ligand-binding domain-like"/>
    <property type="match status" value="1"/>
</dbReference>
<dbReference type="SUPFAM" id="SSF46785">
    <property type="entry name" value="Winged helix' DNA-binding domain"/>
    <property type="match status" value="1"/>
</dbReference>
<evidence type="ECO:0000259" key="5">
    <source>
        <dbReference type="PROSITE" id="PS50949"/>
    </source>
</evidence>
<keyword evidence="3" id="KW-0804">Transcription</keyword>
<dbReference type="InterPro" id="IPR011711">
    <property type="entry name" value="GntR_C"/>
</dbReference>
<dbReference type="Proteomes" id="UP000559809">
    <property type="component" value="Unassembled WGS sequence"/>
</dbReference>
<dbReference type="GO" id="GO:0003700">
    <property type="term" value="F:DNA-binding transcription factor activity"/>
    <property type="evidence" value="ECO:0007669"/>
    <property type="project" value="InterPro"/>
</dbReference>
<dbReference type="InterPro" id="IPR008920">
    <property type="entry name" value="TF_FadR/GntR_C"/>
</dbReference>
<evidence type="ECO:0000256" key="2">
    <source>
        <dbReference type="ARBA" id="ARBA00023125"/>
    </source>
</evidence>
<reference evidence="6 7" key="1">
    <citation type="submission" date="2020-07" db="EMBL/GenBank/DDBJ databases">
        <title>Taxonomic revisions and descriptions of new bacterial species based on genomic comparisons in the high-G+C-content subgroup of the family Alcaligenaceae.</title>
        <authorList>
            <person name="Szabo A."/>
            <person name="Felfoldi T."/>
        </authorList>
    </citation>
    <scope>NUCLEOTIDE SEQUENCE [LARGE SCALE GENOMIC DNA]</scope>
    <source>
        <strain evidence="6 7">LMG 24012</strain>
    </source>
</reference>
<proteinExistence type="predicted"/>
<dbReference type="InterPro" id="IPR036390">
    <property type="entry name" value="WH_DNA-bd_sf"/>
</dbReference>
<dbReference type="Gene3D" id="1.10.10.10">
    <property type="entry name" value="Winged helix-like DNA-binding domain superfamily/Winged helix DNA-binding domain"/>
    <property type="match status" value="1"/>
</dbReference>
<dbReference type="CDD" id="cd07377">
    <property type="entry name" value="WHTH_GntR"/>
    <property type="match status" value="1"/>
</dbReference>
<evidence type="ECO:0000313" key="6">
    <source>
        <dbReference type="EMBL" id="NYT49635.1"/>
    </source>
</evidence>
<evidence type="ECO:0000313" key="7">
    <source>
        <dbReference type="Proteomes" id="UP000559809"/>
    </source>
</evidence>
<comment type="caution">
    <text evidence="6">The sequence shown here is derived from an EMBL/GenBank/DDBJ whole genome shotgun (WGS) entry which is preliminary data.</text>
</comment>
<dbReference type="GO" id="GO:0003677">
    <property type="term" value="F:DNA binding"/>
    <property type="evidence" value="ECO:0007669"/>
    <property type="project" value="UniProtKB-KW"/>
</dbReference>
<evidence type="ECO:0000256" key="4">
    <source>
        <dbReference type="SAM" id="MobiDB-lite"/>
    </source>
</evidence>
<keyword evidence="7" id="KW-1185">Reference proteome</keyword>
<dbReference type="SMART" id="SM00345">
    <property type="entry name" value="HTH_GNTR"/>
    <property type="match status" value="1"/>
</dbReference>
<dbReference type="RefSeq" id="WP_180154951.1">
    <property type="nucleotide sequence ID" value="NZ_JACCEM010000005.1"/>
</dbReference>
<name>A0A853FUJ5_9BURK</name>
<keyword evidence="1" id="KW-0805">Transcription regulation</keyword>
<keyword evidence="2" id="KW-0238">DNA-binding</keyword>
<dbReference type="SMART" id="SM00895">
    <property type="entry name" value="FCD"/>
    <property type="match status" value="1"/>
</dbReference>
<evidence type="ECO:0000256" key="3">
    <source>
        <dbReference type="ARBA" id="ARBA00023163"/>
    </source>
</evidence>
<sequence length="233" mass="26221">MKPFLYPEEPHSRGNPIQERRPLSDEIYEALVTELISLRIPPNARMSVDALARQFGVSQTPIRGALIRLETEGLVVKKHNAGYSAAPLPSGKHFEEAYLMRTLLEPEAASLAAANVKPEDIHALRALCDHMEQLVTEDTQGNYGRFAMLDGQFHARITEMCGNELLQHTLQGLYAHMHLFRLRYHSSVAEEAIKEHLAIVEAISRCDSGAARSAMANHIQASRDRMKPYYQHL</sequence>
<dbReference type="PANTHER" id="PTHR43537">
    <property type="entry name" value="TRANSCRIPTIONAL REGULATOR, GNTR FAMILY"/>
    <property type="match status" value="1"/>
</dbReference>
<protein>
    <submittedName>
        <fullName evidence="6">GntR family transcriptional regulator</fullName>
    </submittedName>
</protein>
<feature type="region of interest" description="Disordered" evidence="4">
    <location>
        <begin position="1"/>
        <end position="20"/>
    </location>
</feature>